<proteinExistence type="predicted"/>
<dbReference type="RefSeq" id="WP_007329972.1">
    <property type="nucleotide sequence ID" value="NZ_AFAR01000321.1"/>
</dbReference>
<dbReference type="EMBL" id="AFAR01000321">
    <property type="protein sequence ID" value="EGF23993.1"/>
    <property type="molecule type" value="Genomic_DNA"/>
</dbReference>
<sequence>MRITLSKSNESFRDDVSAEAVGNQAAEIQAVENSEFEPDISPPCIVAWVGDSSNSLALHAKALCEQNADAVATYSSVASMLASPPRLPLSHVLLAQTDRSHFIGSDQVRELNRVAPNAKVLRWLGPLVAPSVGLPGQEGWVESIGWRDSTQTIPLWLGGVDRSVDASNSTQGLIIVSQSWAIADALFGTVEAIAGELSRPVPVMTWRRDGLTRADRFTSAHVVWDDSAWRCSDEKPCKLASAVEGRQYRHIWMTGMASPTQIENAYRSGVNAVWNKPTRRESIEALWR</sequence>
<reference evidence="1 2" key="1">
    <citation type="journal article" date="2013" name="Mar. Genomics">
        <title>Expression of sulfatases in Rhodopirellula baltica and the diversity of sulfatases in the genus Rhodopirellula.</title>
        <authorList>
            <person name="Wegner C.E."/>
            <person name="Richter-Heitmann T."/>
            <person name="Klindworth A."/>
            <person name="Klockow C."/>
            <person name="Richter M."/>
            <person name="Achstetter T."/>
            <person name="Glockner F.O."/>
            <person name="Harder J."/>
        </authorList>
    </citation>
    <scope>NUCLEOTIDE SEQUENCE [LARGE SCALE GENOMIC DNA]</scope>
    <source>
        <strain evidence="1 2">WH47</strain>
    </source>
</reference>
<comment type="caution">
    <text evidence="1">The sequence shown here is derived from an EMBL/GenBank/DDBJ whole genome shotgun (WGS) entry which is preliminary data.</text>
</comment>
<dbReference type="Proteomes" id="UP000006222">
    <property type="component" value="Unassembled WGS sequence"/>
</dbReference>
<gene>
    <name evidence="1" type="ORF">RBWH47_01880</name>
</gene>
<evidence type="ECO:0000313" key="1">
    <source>
        <dbReference type="EMBL" id="EGF23993.1"/>
    </source>
</evidence>
<dbReference type="AlphaFoldDB" id="F2B262"/>
<organism evidence="1 2">
    <name type="scientific">Rhodopirellula baltica WH47</name>
    <dbReference type="NCBI Taxonomy" id="991778"/>
    <lineage>
        <taxon>Bacteria</taxon>
        <taxon>Pseudomonadati</taxon>
        <taxon>Planctomycetota</taxon>
        <taxon>Planctomycetia</taxon>
        <taxon>Pirellulales</taxon>
        <taxon>Pirellulaceae</taxon>
        <taxon>Rhodopirellula</taxon>
    </lineage>
</organism>
<name>F2B262_RHOBT</name>
<accession>F2B262</accession>
<protein>
    <submittedName>
        <fullName evidence="1">Uncharacterized protein</fullName>
    </submittedName>
</protein>
<evidence type="ECO:0000313" key="2">
    <source>
        <dbReference type="Proteomes" id="UP000006222"/>
    </source>
</evidence>
<dbReference type="PATRIC" id="fig|991778.3.peg.6423"/>